<protein>
    <submittedName>
        <fullName evidence="1">Uncharacterized protein</fullName>
    </submittedName>
</protein>
<accession>A0ACB9XAG4</accession>
<feature type="non-terminal residue" evidence="1">
    <location>
        <position position="100"/>
    </location>
</feature>
<sequence length="100" mass="10679">MSVGTVSDYTVRPIVLVLEGSWLKHFKMAHYPGQAHPLPTLGFLCADPLSSTPPPLSPSVPEAPSLILPSLRLTGCSRVGSTKPPSLKGHHSPPMQPYSK</sequence>
<dbReference type="Proteomes" id="UP001057452">
    <property type="component" value="Chromosome 7"/>
</dbReference>
<dbReference type="EMBL" id="CM043791">
    <property type="protein sequence ID" value="KAI4823609.1"/>
    <property type="molecule type" value="Genomic_DNA"/>
</dbReference>
<organism evidence="1 2">
    <name type="scientific">Chaenocephalus aceratus</name>
    <name type="common">Blackfin icefish</name>
    <name type="synonym">Chaenichthys aceratus</name>
    <dbReference type="NCBI Taxonomy" id="36190"/>
    <lineage>
        <taxon>Eukaryota</taxon>
        <taxon>Metazoa</taxon>
        <taxon>Chordata</taxon>
        <taxon>Craniata</taxon>
        <taxon>Vertebrata</taxon>
        <taxon>Euteleostomi</taxon>
        <taxon>Actinopterygii</taxon>
        <taxon>Neopterygii</taxon>
        <taxon>Teleostei</taxon>
        <taxon>Neoteleostei</taxon>
        <taxon>Acanthomorphata</taxon>
        <taxon>Eupercaria</taxon>
        <taxon>Perciformes</taxon>
        <taxon>Notothenioidei</taxon>
        <taxon>Channichthyidae</taxon>
        <taxon>Chaenocephalus</taxon>
    </lineage>
</organism>
<evidence type="ECO:0000313" key="2">
    <source>
        <dbReference type="Proteomes" id="UP001057452"/>
    </source>
</evidence>
<evidence type="ECO:0000313" key="1">
    <source>
        <dbReference type="EMBL" id="KAI4823609.1"/>
    </source>
</evidence>
<name>A0ACB9XAG4_CHAAC</name>
<reference evidence="1" key="1">
    <citation type="submission" date="2022-05" db="EMBL/GenBank/DDBJ databases">
        <title>Chromosome-level genome of Chaenocephalus aceratus.</title>
        <authorList>
            <person name="Park H."/>
        </authorList>
    </citation>
    <scope>NUCLEOTIDE SEQUENCE</scope>
    <source>
        <strain evidence="1">KU_202001</strain>
    </source>
</reference>
<keyword evidence="2" id="KW-1185">Reference proteome</keyword>
<comment type="caution">
    <text evidence="1">The sequence shown here is derived from an EMBL/GenBank/DDBJ whole genome shotgun (WGS) entry which is preliminary data.</text>
</comment>
<gene>
    <name evidence="1" type="ORF">KUCAC02_012187</name>
</gene>
<proteinExistence type="predicted"/>